<dbReference type="Proteomes" id="UP001500839">
    <property type="component" value="Unassembled WGS sequence"/>
</dbReference>
<evidence type="ECO:0000313" key="6">
    <source>
        <dbReference type="EMBL" id="GAA4819262.1"/>
    </source>
</evidence>
<dbReference type="Gene3D" id="3.40.50.300">
    <property type="entry name" value="P-loop containing nucleotide triphosphate hydrolases"/>
    <property type="match status" value="2"/>
</dbReference>
<proteinExistence type="predicted"/>
<organism evidence="6 7">
    <name type="scientific">Tomitella cavernea</name>
    <dbReference type="NCBI Taxonomy" id="1387982"/>
    <lineage>
        <taxon>Bacteria</taxon>
        <taxon>Bacillati</taxon>
        <taxon>Actinomycetota</taxon>
        <taxon>Actinomycetes</taxon>
        <taxon>Mycobacteriales</taxon>
        <taxon>Tomitella</taxon>
    </lineage>
</organism>
<evidence type="ECO:0000256" key="3">
    <source>
        <dbReference type="ARBA" id="ARBA00022840"/>
    </source>
</evidence>
<dbReference type="GO" id="GO:0005524">
    <property type="term" value="F:ATP binding"/>
    <property type="evidence" value="ECO:0007669"/>
    <property type="project" value="UniProtKB-KW"/>
</dbReference>
<dbReference type="SMART" id="SM00382">
    <property type="entry name" value="AAA"/>
    <property type="match status" value="2"/>
</dbReference>
<dbReference type="InterPro" id="IPR027417">
    <property type="entry name" value="P-loop_NTPase"/>
</dbReference>
<comment type="caution">
    <text evidence="6">The sequence shown here is derived from an EMBL/GenBank/DDBJ whole genome shotgun (WGS) entry which is preliminary data.</text>
</comment>
<reference evidence="7" key="1">
    <citation type="journal article" date="2019" name="Int. J. Syst. Evol. Microbiol.">
        <title>The Global Catalogue of Microorganisms (GCM) 10K type strain sequencing project: providing services to taxonomists for standard genome sequencing and annotation.</title>
        <authorList>
            <consortium name="The Broad Institute Genomics Platform"/>
            <consortium name="The Broad Institute Genome Sequencing Center for Infectious Disease"/>
            <person name="Wu L."/>
            <person name="Ma J."/>
        </authorList>
    </citation>
    <scope>NUCLEOTIDE SEQUENCE [LARGE SCALE GENOMIC DNA]</scope>
    <source>
        <strain evidence="7">JCM 18542</strain>
    </source>
</reference>
<feature type="domain" description="ABC transporter" evidence="5">
    <location>
        <begin position="1"/>
        <end position="218"/>
    </location>
</feature>
<dbReference type="PANTHER" id="PTHR19211:SF6">
    <property type="entry name" value="BLL7188 PROTEIN"/>
    <property type="match status" value="1"/>
</dbReference>
<keyword evidence="4" id="KW-0175">Coiled coil</keyword>
<dbReference type="EMBL" id="BAABKQ010000001">
    <property type="protein sequence ID" value="GAA4819262.1"/>
    <property type="molecule type" value="Genomic_DNA"/>
</dbReference>
<evidence type="ECO:0000256" key="1">
    <source>
        <dbReference type="ARBA" id="ARBA00022737"/>
    </source>
</evidence>
<dbReference type="InterPro" id="IPR003439">
    <property type="entry name" value="ABC_transporter-like_ATP-bd"/>
</dbReference>
<dbReference type="InterPro" id="IPR017871">
    <property type="entry name" value="ABC_transporter-like_CS"/>
</dbReference>
<evidence type="ECO:0000259" key="5">
    <source>
        <dbReference type="PROSITE" id="PS50893"/>
    </source>
</evidence>
<evidence type="ECO:0000256" key="4">
    <source>
        <dbReference type="SAM" id="Coils"/>
    </source>
</evidence>
<keyword evidence="3 6" id="KW-0067">ATP-binding</keyword>
<name>A0ABP9D0T2_9ACTN</name>
<keyword evidence="2" id="KW-0547">Nucleotide-binding</keyword>
<evidence type="ECO:0000256" key="2">
    <source>
        <dbReference type="ARBA" id="ARBA00022741"/>
    </source>
</evidence>
<gene>
    <name evidence="6" type="ORF">GCM10023353_28620</name>
</gene>
<keyword evidence="7" id="KW-1185">Reference proteome</keyword>
<keyword evidence="1" id="KW-0677">Repeat</keyword>
<dbReference type="SUPFAM" id="SSF52540">
    <property type="entry name" value="P-loop containing nucleoside triphosphate hydrolases"/>
    <property type="match status" value="2"/>
</dbReference>
<evidence type="ECO:0000313" key="7">
    <source>
        <dbReference type="Proteomes" id="UP001500839"/>
    </source>
</evidence>
<dbReference type="PROSITE" id="PS00211">
    <property type="entry name" value="ABC_TRANSPORTER_1"/>
    <property type="match status" value="1"/>
</dbReference>
<dbReference type="Pfam" id="PF00005">
    <property type="entry name" value="ABC_tran"/>
    <property type="match status" value="2"/>
</dbReference>
<dbReference type="InterPro" id="IPR050611">
    <property type="entry name" value="ABCF"/>
</dbReference>
<dbReference type="PROSITE" id="PS50893">
    <property type="entry name" value="ABC_TRANSPORTER_2"/>
    <property type="match status" value="1"/>
</dbReference>
<sequence>MFDGLSAAFPEGRTALVGRNGAGKSTLFRLLAGELTPARGSVAAPQPVAVLPQDVTLDADRTVGETLGVSPVRDALRRIEDGSVDPADFDAVGEDWDVDARCRAMLGRLGLQFEDLDRTVGTVSGGEATMIALAGLLLAGPRALLLDEPTNNLDVVARGRLREVIGALTVPVIVVSHDLDLLESVDATAELRAGRIRLFGGPYSHYRQVIESEQAAAAQRVSDARNDLRTQRTEMVEARIKLDRRQRYGKKMQESKREPKMIMGLRKQQAQVSAGRLRGAHEGEVERAAEALEEARNRMRDDKRIRIDLPECALPARREVLAMSSPLPLPHTPTPIMPTGPSSADEDGISVVGPERVGVVGRNGSGKTTMLRAIAASGGLRVPAAYLPQRLDFLDDGVTVAEAVADARPEADVEAVHAHLARLLFRGHSSEKAIGALSGGERLRAALGVVLFRRPAPQLLMLDEPTNNLDIESVERLADALRGWPGALIVVSHDARFLAAAGVERRIVL</sequence>
<dbReference type="InterPro" id="IPR003593">
    <property type="entry name" value="AAA+_ATPase"/>
</dbReference>
<dbReference type="PANTHER" id="PTHR19211">
    <property type="entry name" value="ATP-BINDING TRANSPORT PROTEIN-RELATED"/>
    <property type="match status" value="1"/>
</dbReference>
<feature type="coiled-coil region" evidence="4">
    <location>
        <begin position="278"/>
        <end position="305"/>
    </location>
</feature>
<accession>A0ABP9D0T2</accession>
<protein>
    <submittedName>
        <fullName evidence="6">ATP-binding cassette domain-containing protein</fullName>
    </submittedName>
</protein>